<dbReference type="Pfam" id="PF25355">
    <property type="entry name" value="DUF7882"/>
    <property type="match status" value="1"/>
</dbReference>
<evidence type="ECO:0000313" key="2">
    <source>
        <dbReference type="EMBL" id="XBX82023.1"/>
    </source>
</evidence>
<organism evidence="2">
    <name type="scientific">Agromyces sp. G08B096</name>
    <dbReference type="NCBI Taxonomy" id="3156399"/>
    <lineage>
        <taxon>Bacteria</taxon>
        <taxon>Bacillati</taxon>
        <taxon>Actinomycetota</taxon>
        <taxon>Actinomycetes</taxon>
        <taxon>Micrococcales</taxon>
        <taxon>Microbacteriaceae</taxon>
        <taxon>Agromyces</taxon>
    </lineage>
</organism>
<dbReference type="AlphaFoldDB" id="A0AAU7W6H2"/>
<reference evidence="2" key="1">
    <citation type="submission" date="2024-05" db="EMBL/GenBank/DDBJ databases">
        <authorList>
            <person name="Yu L."/>
        </authorList>
    </citation>
    <scope>NUCLEOTIDE SEQUENCE</scope>
    <source>
        <strain evidence="2">G08B096</strain>
    </source>
</reference>
<dbReference type="RefSeq" id="WP_350348044.1">
    <property type="nucleotide sequence ID" value="NZ_CP158374.1"/>
</dbReference>
<accession>A0AAU7W6H2</accession>
<gene>
    <name evidence="2" type="ORF">ABIQ69_15610</name>
</gene>
<protein>
    <recommendedName>
        <fullName evidence="1">DUF7882 domain-containing protein</fullName>
    </recommendedName>
</protein>
<proteinExistence type="predicted"/>
<sequence>MGTLYYGDSGTPIGIEDRALAHLKVAVVTKLRRGESFTLSWQHGDDQPRGRSTLWVHQSIPLRFVFDAPETPELSREWIEELMRSANSTGGIQLVEEHLDLEPVTSTATQRVA</sequence>
<dbReference type="InterPro" id="IPR057204">
    <property type="entry name" value="DUF7882"/>
</dbReference>
<dbReference type="EMBL" id="CP158374">
    <property type="protein sequence ID" value="XBX82023.1"/>
    <property type="molecule type" value="Genomic_DNA"/>
</dbReference>
<feature type="domain" description="DUF7882" evidence="1">
    <location>
        <begin position="1"/>
        <end position="97"/>
    </location>
</feature>
<name>A0AAU7W6H2_9MICO</name>
<evidence type="ECO:0000259" key="1">
    <source>
        <dbReference type="Pfam" id="PF25355"/>
    </source>
</evidence>